<keyword evidence="9" id="KW-0675">Receptor</keyword>
<dbReference type="SUPFAM" id="SSF48508">
    <property type="entry name" value="Nuclear receptor ligand-binding domain"/>
    <property type="match status" value="1"/>
</dbReference>
<keyword evidence="3" id="KW-0479">Metal-binding</keyword>
<dbReference type="InterPro" id="IPR013088">
    <property type="entry name" value="Znf_NHR/GATA"/>
</dbReference>
<evidence type="ECO:0000256" key="10">
    <source>
        <dbReference type="ARBA" id="ARBA00023242"/>
    </source>
</evidence>
<dbReference type="Proteomes" id="UP000036681">
    <property type="component" value="Unplaced"/>
</dbReference>
<dbReference type="SMART" id="SM00399">
    <property type="entry name" value="ZnF_C4"/>
    <property type="match status" value="2"/>
</dbReference>
<evidence type="ECO:0000313" key="14">
    <source>
        <dbReference type="WBParaSite" id="ALUE_0001566401-mRNA-1"/>
    </source>
</evidence>
<accession>A0A0M3ICN1</accession>
<keyword evidence="5" id="KW-0862">Zinc</keyword>
<dbReference type="Gene3D" id="3.30.50.10">
    <property type="entry name" value="Erythroid Transcription Factor GATA-1, subunit A"/>
    <property type="match status" value="2"/>
</dbReference>
<dbReference type="GO" id="GO:0005634">
    <property type="term" value="C:nucleus"/>
    <property type="evidence" value="ECO:0007669"/>
    <property type="project" value="UniProtKB-SubCell"/>
</dbReference>
<dbReference type="CDD" id="cd06960">
    <property type="entry name" value="NR_DBD_HNF4A"/>
    <property type="match status" value="1"/>
</dbReference>
<dbReference type="Pfam" id="PF00105">
    <property type="entry name" value="zf-C4"/>
    <property type="match status" value="2"/>
</dbReference>
<comment type="similarity">
    <text evidence="2">Belongs to the nuclear hormone receptor family.</text>
</comment>
<keyword evidence="8" id="KW-0804">Transcription</keyword>
<keyword evidence="4" id="KW-0863">Zinc-finger</keyword>
<dbReference type="WBParaSite" id="ALUE_0001566401-mRNA-1">
    <property type="protein sequence ID" value="ALUE_0001566401-mRNA-1"/>
    <property type="gene ID" value="ALUE_0001566401"/>
</dbReference>
<evidence type="ECO:0000256" key="3">
    <source>
        <dbReference type="ARBA" id="ARBA00022723"/>
    </source>
</evidence>
<comment type="subcellular location">
    <subcellularLocation>
        <location evidence="1">Nucleus</location>
    </subcellularLocation>
</comment>
<name>A0A0M3ICN1_ASCLU</name>
<sequence length="437" mass="49260">MSFQSSSDYSQEEMLCSNVLSPESFSDDADEGTIEEAENTSRVDAVGSDPKDATLSQKRKAINRVCPQVCTVCSGPANGYHYDVPSCNGCKAFFRRSFVSGRRYECKKNRKCKLNEVDRQMVSCQDLPSADRARSNSSVEQKRPGYHYDVPSCNGCKAFFRRSFVSGRRYECKKNRKCKLNEGRRTSCRACRYNKCVEVGMKPQLVQLSNDVISSRSSHVQTSKDTQFHETPLAMHSITAKLLWFDESEFAAIIGTLVYNESQCNFLRRSTFDPAGTRLSLADLISAPSELHNLHAYQLLLSKNVALANCSLMQSYYSYKSKSNAIVFPDGIFPILFTKRPPPVEVILSYGGVEPLIRSMIDECEYVLLKAIIFTHYCHYAGARYGATIGSCRFAELLALVGTFFHLADKHRQFHTLLSIIVHPQKHHSILLEEMLA</sequence>
<dbReference type="InterPro" id="IPR049636">
    <property type="entry name" value="HNF4-like_DBD"/>
</dbReference>
<keyword evidence="10" id="KW-0539">Nucleus</keyword>
<feature type="domain" description="Nuclear receptor" evidence="12">
    <location>
        <begin position="67"/>
        <end position="208"/>
    </location>
</feature>
<feature type="region of interest" description="Disordered" evidence="11">
    <location>
        <begin position="22"/>
        <end position="56"/>
    </location>
</feature>
<evidence type="ECO:0000256" key="2">
    <source>
        <dbReference type="ARBA" id="ARBA00005993"/>
    </source>
</evidence>
<evidence type="ECO:0000256" key="7">
    <source>
        <dbReference type="ARBA" id="ARBA00023125"/>
    </source>
</evidence>
<dbReference type="GO" id="GO:0008270">
    <property type="term" value="F:zinc ion binding"/>
    <property type="evidence" value="ECO:0007669"/>
    <property type="project" value="UniProtKB-KW"/>
</dbReference>
<dbReference type="PROSITE" id="PS51030">
    <property type="entry name" value="NUCLEAR_REC_DBD_2"/>
    <property type="match status" value="1"/>
</dbReference>
<organism evidence="13 14">
    <name type="scientific">Ascaris lumbricoides</name>
    <name type="common">Giant roundworm</name>
    <dbReference type="NCBI Taxonomy" id="6252"/>
    <lineage>
        <taxon>Eukaryota</taxon>
        <taxon>Metazoa</taxon>
        <taxon>Ecdysozoa</taxon>
        <taxon>Nematoda</taxon>
        <taxon>Chromadorea</taxon>
        <taxon>Rhabditida</taxon>
        <taxon>Spirurina</taxon>
        <taxon>Ascaridomorpha</taxon>
        <taxon>Ascaridoidea</taxon>
        <taxon>Ascarididae</taxon>
        <taxon>Ascaris</taxon>
    </lineage>
</organism>
<dbReference type="GO" id="GO:0000978">
    <property type="term" value="F:RNA polymerase II cis-regulatory region sequence-specific DNA binding"/>
    <property type="evidence" value="ECO:0007669"/>
    <property type="project" value="InterPro"/>
</dbReference>
<evidence type="ECO:0000256" key="6">
    <source>
        <dbReference type="ARBA" id="ARBA00023015"/>
    </source>
</evidence>
<dbReference type="Gene3D" id="1.10.565.10">
    <property type="entry name" value="Retinoid X Receptor"/>
    <property type="match status" value="1"/>
</dbReference>
<reference evidence="14" key="1">
    <citation type="submission" date="2017-02" db="UniProtKB">
        <authorList>
            <consortium name="WormBaseParasite"/>
        </authorList>
    </citation>
    <scope>IDENTIFICATION</scope>
</reference>
<dbReference type="AlphaFoldDB" id="A0A0M3ICN1"/>
<evidence type="ECO:0000256" key="8">
    <source>
        <dbReference type="ARBA" id="ARBA00023163"/>
    </source>
</evidence>
<evidence type="ECO:0000259" key="12">
    <source>
        <dbReference type="PROSITE" id="PS51030"/>
    </source>
</evidence>
<protein>
    <submittedName>
        <fullName evidence="14">Nuclear receptor domain-containing protein</fullName>
    </submittedName>
</protein>
<evidence type="ECO:0000256" key="11">
    <source>
        <dbReference type="SAM" id="MobiDB-lite"/>
    </source>
</evidence>
<dbReference type="InterPro" id="IPR050274">
    <property type="entry name" value="Nuclear_hormone_rcpt_NR2"/>
</dbReference>
<keyword evidence="13" id="KW-1185">Reference proteome</keyword>
<evidence type="ECO:0000256" key="9">
    <source>
        <dbReference type="ARBA" id="ARBA00023170"/>
    </source>
</evidence>
<evidence type="ECO:0000256" key="5">
    <source>
        <dbReference type="ARBA" id="ARBA00022833"/>
    </source>
</evidence>
<feature type="compositionally biased region" description="Acidic residues" evidence="11">
    <location>
        <begin position="25"/>
        <end position="38"/>
    </location>
</feature>
<keyword evidence="7" id="KW-0238">DNA-binding</keyword>
<dbReference type="InterPro" id="IPR035500">
    <property type="entry name" value="NHR-like_dom_sf"/>
</dbReference>
<dbReference type="GO" id="GO:0003700">
    <property type="term" value="F:DNA-binding transcription factor activity"/>
    <property type="evidence" value="ECO:0007669"/>
    <property type="project" value="InterPro"/>
</dbReference>
<evidence type="ECO:0000256" key="4">
    <source>
        <dbReference type="ARBA" id="ARBA00022771"/>
    </source>
</evidence>
<dbReference type="PANTHER" id="PTHR24083">
    <property type="entry name" value="NUCLEAR HORMONE RECEPTOR"/>
    <property type="match status" value="1"/>
</dbReference>
<proteinExistence type="inferred from homology"/>
<dbReference type="PRINTS" id="PR00047">
    <property type="entry name" value="STROIDFINGER"/>
</dbReference>
<dbReference type="SUPFAM" id="SSF57716">
    <property type="entry name" value="Glucocorticoid receptor-like (DNA-binding domain)"/>
    <property type="match status" value="2"/>
</dbReference>
<dbReference type="FunFam" id="3.30.50.10:FF:000030">
    <property type="entry name" value="Nuclear Hormone Receptor family"/>
    <property type="match status" value="1"/>
</dbReference>
<evidence type="ECO:0000313" key="13">
    <source>
        <dbReference type="Proteomes" id="UP000036681"/>
    </source>
</evidence>
<evidence type="ECO:0000256" key="1">
    <source>
        <dbReference type="ARBA" id="ARBA00004123"/>
    </source>
</evidence>
<dbReference type="InterPro" id="IPR001628">
    <property type="entry name" value="Znf_hrmn_rcpt"/>
</dbReference>
<keyword evidence="6" id="KW-0805">Transcription regulation</keyword>